<feature type="domain" description="Protein kinase" evidence="2">
    <location>
        <begin position="14"/>
        <end position="264"/>
    </location>
</feature>
<evidence type="ECO:0000256" key="1">
    <source>
        <dbReference type="SAM" id="MobiDB-lite"/>
    </source>
</evidence>
<accession>A0A5K7XD21</accession>
<dbReference type="InterPro" id="IPR000719">
    <property type="entry name" value="Prot_kinase_dom"/>
</dbReference>
<dbReference type="InterPro" id="IPR025904">
    <property type="entry name" value="Tubulin-like"/>
</dbReference>
<gene>
    <name evidence="3" type="ORF">PLANPX_0611</name>
</gene>
<dbReference type="InterPro" id="IPR036525">
    <property type="entry name" value="Tubulin/FtsZ_GTPase_sf"/>
</dbReference>
<dbReference type="PROSITE" id="PS50011">
    <property type="entry name" value="PROTEIN_KINASE_DOM"/>
    <property type="match status" value="1"/>
</dbReference>
<dbReference type="Pfam" id="PF13809">
    <property type="entry name" value="Tubulin_2"/>
    <property type="match status" value="1"/>
</dbReference>
<keyword evidence="4" id="KW-1185">Reference proteome</keyword>
<dbReference type="GO" id="GO:0005737">
    <property type="term" value="C:cytoplasm"/>
    <property type="evidence" value="ECO:0007669"/>
    <property type="project" value="TreeGrafter"/>
</dbReference>
<dbReference type="RefSeq" id="WP_152097226.1">
    <property type="nucleotide sequence ID" value="NZ_AP021861.1"/>
</dbReference>
<dbReference type="Gene3D" id="1.10.510.10">
    <property type="entry name" value="Transferase(Phosphotransferase) domain 1"/>
    <property type="match status" value="1"/>
</dbReference>
<organism evidence="3 4">
    <name type="scientific">Lacipirellula parvula</name>
    <dbReference type="NCBI Taxonomy" id="2650471"/>
    <lineage>
        <taxon>Bacteria</taxon>
        <taxon>Pseudomonadati</taxon>
        <taxon>Planctomycetota</taxon>
        <taxon>Planctomycetia</taxon>
        <taxon>Pirellulales</taxon>
        <taxon>Lacipirellulaceae</taxon>
        <taxon>Lacipirellula</taxon>
    </lineage>
</organism>
<dbReference type="KEGG" id="lpav:PLANPX_0611"/>
<dbReference type="InterPro" id="IPR008271">
    <property type="entry name" value="Ser/Thr_kinase_AS"/>
</dbReference>
<dbReference type="PROSITE" id="PS00108">
    <property type="entry name" value="PROTEIN_KINASE_ST"/>
    <property type="match status" value="1"/>
</dbReference>
<protein>
    <recommendedName>
        <fullName evidence="2">Protein kinase domain-containing protein</fullName>
    </recommendedName>
</protein>
<dbReference type="GO" id="GO:0004674">
    <property type="term" value="F:protein serine/threonine kinase activity"/>
    <property type="evidence" value="ECO:0007669"/>
    <property type="project" value="InterPro"/>
</dbReference>
<dbReference type="Pfam" id="PF00069">
    <property type="entry name" value="Pkinase"/>
    <property type="match status" value="1"/>
</dbReference>
<proteinExistence type="predicted"/>
<reference evidence="4" key="1">
    <citation type="submission" date="2019-10" db="EMBL/GenBank/DDBJ databases">
        <title>Lacipirellula parvula gen. nov., sp. nov., representing a lineage of planctomycetes widespread in freshwater anoxic habitats, and description of the family Lacipirellulaceae.</title>
        <authorList>
            <person name="Dedysh S.N."/>
            <person name="Kulichevskaya I.S."/>
            <person name="Beletsky A.V."/>
            <person name="Rakitin A.L."/>
            <person name="Mardanov A.V."/>
            <person name="Ivanova A.A."/>
            <person name="Saltykova V.X."/>
            <person name="Rijpstra W.I.C."/>
            <person name="Sinninghe Damste J.S."/>
            <person name="Ravin N.V."/>
        </authorList>
    </citation>
    <scope>NUCLEOTIDE SEQUENCE [LARGE SCALE GENOMIC DNA]</scope>
    <source>
        <strain evidence="4">PX69</strain>
    </source>
</reference>
<dbReference type="SUPFAM" id="SSF56112">
    <property type="entry name" value="Protein kinase-like (PK-like)"/>
    <property type="match status" value="1"/>
</dbReference>
<dbReference type="SMART" id="SM00220">
    <property type="entry name" value="S_TKc"/>
    <property type="match status" value="1"/>
</dbReference>
<dbReference type="InterPro" id="IPR045269">
    <property type="entry name" value="Atg1-like"/>
</dbReference>
<evidence type="ECO:0000313" key="3">
    <source>
        <dbReference type="EMBL" id="BBO30999.1"/>
    </source>
</evidence>
<dbReference type="CDD" id="cd14014">
    <property type="entry name" value="STKc_PknB_like"/>
    <property type="match status" value="1"/>
</dbReference>
<name>A0A5K7XD21_9BACT</name>
<dbReference type="GO" id="GO:0005524">
    <property type="term" value="F:ATP binding"/>
    <property type="evidence" value="ECO:0007669"/>
    <property type="project" value="InterPro"/>
</dbReference>
<dbReference type="InterPro" id="IPR011009">
    <property type="entry name" value="Kinase-like_dom_sf"/>
</dbReference>
<evidence type="ECO:0000259" key="2">
    <source>
        <dbReference type="PROSITE" id="PS50011"/>
    </source>
</evidence>
<dbReference type="AlphaFoldDB" id="A0A5K7XD21"/>
<dbReference type="EMBL" id="AP021861">
    <property type="protein sequence ID" value="BBO30999.1"/>
    <property type="molecule type" value="Genomic_DNA"/>
</dbReference>
<sequence>MNDPDRQPPTLPGYTLTARLGAGGYGEVWLAQAPGGVPKAVKFIFGSFNDRRAEHELRALHRIKSVRHPFLLSLERIEVADDRLAIVTELADSSLKDRYDECRRQGLPGIPRAELLGYMHDAAEALDYLSERHSLQHLDVKPENLLLVAGHVKVADFGLVKEVGKTQASLVGGLTPLYSSPEVFQGMPGARSDQYSLAVVYQEMLTGMPPLAGANAAELTMQHLQGEANLTPLPMQDRFAVARALAKDPTQRFSNCCAMVDALLAQPGDGGHATGESQFAGAEIADERTFGDFGSALPERRAEQRPGPIEPLFAGPHAETQFEGAWGEPASDWGAAESSPAEPAEPQCVESVEFNTADFASRPTLVIGIGGAAASVMRRFRARLVRELSEEAAEAVQLLLFDSDPREIAAAMQPNGRSALRPSEALALPLRRPQEYREDSALLMRWLSRRWLYNIPKSLRTEGLRPLGRLAFVDHAQRVEERLIAAIQGAVSASGAIQGPPRIYLVSSVSGGTGSGMSLDLGYAVRAALATLGIDNGEVVGLFLHSTPRDPRQAELARVNSCAWLREYNHYHRAAGAYPGDEACGLAPLAPTCKAFDAAYFLNLGSGLEDAAWSEAIADVAEYLYLDAVTPAQRFFDACRNQAEPGEEAVLRSFAVTTVSAAADDAIDAAAQLISRAVICRWLGLKVGGDGAKFAATAADASAGGKLPNLEQLASQTRELIAQAIGVVAERQPAEELGLRERIAAIDADFIPPDDRPGAFAGGRPLEEVAAPIAQRIAATMAAEVLGQINAFGQRLPGAELAIGGWRGELQQLDAEASRLASALAQQAAAMAMQIDRWQRERTSASATTAREQELCEGYRGLRTDQHSLVAAALVAKRLLAELRAVGDRTGELARHLKGMLARFPAPAEEIEQGAFAELVAMQLGSLGERVDERLEQTFINPSGGLIAVTMGSPRVRDQLLAELAKLATRQAEQLASSPSFAAGASFVEAAVGGSDGVDASQYPAVLPVGSTYAVLETRPSAVAGLAVQQASADGMTTLVGVGSQTVRCIESWNLSPSRTAFELVDRRRDCLEFADRVSSRCDVDWTPLLAPPRRVPAPAAVSFTASPMAMTQVL</sequence>
<dbReference type="Gene3D" id="3.40.50.1440">
    <property type="entry name" value="Tubulin/FtsZ, GTPase domain"/>
    <property type="match status" value="1"/>
</dbReference>
<feature type="region of interest" description="Disordered" evidence="1">
    <location>
        <begin position="327"/>
        <end position="347"/>
    </location>
</feature>
<dbReference type="PANTHER" id="PTHR24348">
    <property type="entry name" value="SERINE/THREONINE-PROTEIN KINASE UNC-51-RELATED"/>
    <property type="match status" value="1"/>
</dbReference>
<evidence type="ECO:0000313" key="4">
    <source>
        <dbReference type="Proteomes" id="UP000326837"/>
    </source>
</evidence>
<feature type="compositionally biased region" description="Low complexity" evidence="1">
    <location>
        <begin position="335"/>
        <end position="346"/>
    </location>
</feature>
<dbReference type="Proteomes" id="UP000326837">
    <property type="component" value="Chromosome"/>
</dbReference>